<reference evidence="1 2" key="1">
    <citation type="submission" date="2013-09" db="EMBL/GenBank/DDBJ databases">
        <title>Biodegradation of hydrocarbons in the deep terrestrial subsurface : characterization of a microbial consortium composed of two Desulfotomaculum species originating from a deep geological formation.</title>
        <authorList>
            <person name="Aullo T."/>
            <person name="Berlendis S."/>
            <person name="Lascourreges J.-F."/>
            <person name="Dessort D."/>
            <person name="Saint-Laurent S."/>
            <person name="Schraauwers B."/>
            <person name="Mas J."/>
            <person name="Magot M."/>
            <person name="Ranchou-Peyruse A."/>
        </authorList>
    </citation>
    <scope>NUCLEOTIDE SEQUENCE [LARGE SCALE GENOMIC DNA]</scope>
    <source>
        <strain evidence="1 2">Bs107</strain>
    </source>
</reference>
<gene>
    <name evidence="1" type="ORF">P378_13780</name>
</gene>
<organism evidence="1 2">
    <name type="scientific">Desulforamulus profundi</name>
    <dbReference type="NCBI Taxonomy" id="1383067"/>
    <lineage>
        <taxon>Bacteria</taxon>
        <taxon>Bacillati</taxon>
        <taxon>Bacillota</taxon>
        <taxon>Clostridia</taxon>
        <taxon>Eubacteriales</taxon>
        <taxon>Peptococcaceae</taxon>
        <taxon>Desulforamulus</taxon>
    </lineage>
</organism>
<evidence type="ECO:0000313" key="1">
    <source>
        <dbReference type="EMBL" id="PHJ37802.1"/>
    </source>
</evidence>
<name>A0A2C6MDW8_9FIRM</name>
<dbReference type="AlphaFoldDB" id="A0A2C6MDW8"/>
<dbReference type="Proteomes" id="UP000222564">
    <property type="component" value="Unassembled WGS sequence"/>
</dbReference>
<comment type="caution">
    <text evidence="1">The sequence shown here is derived from an EMBL/GenBank/DDBJ whole genome shotgun (WGS) entry which is preliminary data.</text>
</comment>
<proteinExistence type="predicted"/>
<keyword evidence="2" id="KW-1185">Reference proteome</keyword>
<accession>A0A2C6MDW8</accession>
<evidence type="ECO:0000313" key="2">
    <source>
        <dbReference type="Proteomes" id="UP000222564"/>
    </source>
</evidence>
<protein>
    <submittedName>
        <fullName evidence="1">Uncharacterized protein</fullName>
    </submittedName>
</protein>
<dbReference type="EMBL" id="AWQQ01000078">
    <property type="protein sequence ID" value="PHJ37802.1"/>
    <property type="molecule type" value="Genomic_DNA"/>
</dbReference>
<sequence length="47" mass="5864">MGVVMDVYRDDTIDEEYYNNKDWYPVLEAMLRHRKRLEQESYEFDIS</sequence>
<dbReference type="RefSeq" id="WP_180261090.1">
    <property type="nucleotide sequence ID" value="NZ_AWQQ01000078.1"/>
</dbReference>